<sequence>MQEWTNLTDAEVVALTRGGDNNAYKELVARYQGHVYGLVYSLVGNWTDAQDIAQETFIRAYVNLDQLRDATRFAAWLRRVAFSVAMNWLKAFRPGLFEQLDGRVDPDRLEIPDFQPGPLEV</sequence>
<keyword evidence="3" id="KW-0238">DNA-binding</keyword>
<dbReference type="PANTHER" id="PTHR43133:SF8">
    <property type="entry name" value="RNA POLYMERASE SIGMA FACTOR HI_1459-RELATED"/>
    <property type="match status" value="1"/>
</dbReference>
<keyword evidence="4" id="KW-0804">Transcription</keyword>
<feature type="non-terminal residue" evidence="6">
    <location>
        <position position="121"/>
    </location>
</feature>
<dbReference type="InterPro" id="IPR000838">
    <property type="entry name" value="RNA_pol_sigma70_ECF_CS"/>
</dbReference>
<feature type="domain" description="RNA polymerase sigma-70 region 2" evidence="5">
    <location>
        <begin position="27"/>
        <end position="90"/>
    </location>
</feature>
<dbReference type="PANTHER" id="PTHR43133">
    <property type="entry name" value="RNA POLYMERASE ECF-TYPE SIGMA FACTO"/>
    <property type="match status" value="1"/>
</dbReference>
<dbReference type="Gene3D" id="1.10.1740.10">
    <property type="match status" value="1"/>
</dbReference>
<protein>
    <recommendedName>
        <fullName evidence="5">RNA polymerase sigma-70 region 2 domain-containing protein</fullName>
    </recommendedName>
</protein>
<dbReference type="Pfam" id="PF04542">
    <property type="entry name" value="Sigma70_r2"/>
    <property type="match status" value="1"/>
</dbReference>
<reference evidence="6" key="1">
    <citation type="journal article" date="2014" name="Front. Microbiol.">
        <title>High frequency of phylogenetically diverse reductive dehalogenase-homologous genes in deep subseafloor sedimentary metagenomes.</title>
        <authorList>
            <person name="Kawai M."/>
            <person name="Futagami T."/>
            <person name="Toyoda A."/>
            <person name="Takaki Y."/>
            <person name="Nishi S."/>
            <person name="Hori S."/>
            <person name="Arai W."/>
            <person name="Tsubouchi T."/>
            <person name="Morono Y."/>
            <person name="Uchiyama I."/>
            <person name="Ito T."/>
            <person name="Fujiyama A."/>
            <person name="Inagaki F."/>
            <person name="Takami H."/>
        </authorList>
    </citation>
    <scope>NUCLEOTIDE SEQUENCE</scope>
    <source>
        <strain evidence="6">Expedition CK06-06</strain>
    </source>
</reference>
<dbReference type="AlphaFoldDB" id="X0VHI6"/>
<name>X0VHI6_9ZZZZ</name>
<keyword evidence="1" id="KW-0805">Transcription regulation</keyword>
<evidence type="ECO:0000313" key="6">
    <source>
        <dbReference type="EMBL" id="GAG17750.1"/>
    </source>
</evidence>
<organism evidence="6">
    <name type="scientific">marine sediment metagenome</name>
    <dbReference type="NCBI Taxonomy" id="412755"/>
    <lineage>
        <taxon>unclassified sequences</taxon>
        <taxon>metagenomes</taxon>
        <taxon>ecological metagenomes</taxon>
    </lineage>
</organism>
<accession>X0VHI6</accession>
<evidence type="ECO:0000259" key="5">
    <source>
        <dbReference type="Pfam" id="PF04542"/>
    </source>
</evidence>
<evidence type="ECO:0000256" key="3">
    <source>
        <dbReference type="ARBA" id="ARBA00023125"/>
    </source>
</evidence>
<dbReference type="SUPFAM" id="SSF88946">
    <property type="entry name" value="Sigma2 domain of RNA polymerase sigma factors"/>
    <property type="match status" value="1"/>
</dbReference>
<evidence type="ECO:0000256" key="4">
    <source>
        <dbReference type="ARBA" id="ARBA00023163"/>
    </source>
</evidence>
<dbReference type="InterPro" id="IPR039425">
    <property type="entry name" value="RNA_pol_sigma-70-like"/>
</dbReference>
<gene>
    <name evidence="6" type="ORF">S01H1_60076</name>
</gene>
<dbReference type="GO" id="GO:0006352">
    <property type="term" value="P:DNA-templated transcription initiation"/>
    <property type="evidence" value="ECO:0007669"/>
    <property type="project" value="InterPro"/>
</dbReference>
<dbReference type="GO" id="GO:0016987">
    <property type="term" value="F:sigma factor activity"/>
    <property type="evidence" value="ECO:0007669"/>
    <property type="project" value="UniProtKB-KW"/>
</dbReference>
<proteinExistence type="predicted"/>
<dbReference type="InterPro" id="IPR007627">
    <property type="entry name" value="RNA_pol_sigma70_r2"/>
</dbReference>
<comment type="caution">
    <text evidence="6">The sequence shown here is derived from an EMBL/GenBank/DDBJ whole genome shotgun (WGS) entry which is preliminary data.</text>
</comment>
<evidence type="ECO:0000256" key="1">
    <source>
        <dbReference type="ARBA" id="ARBA00023015"/>
    </source>
</evidence>
<dbReference type="InterPro" id="IPR013325">
    <property type="entry name" value="RNA_pol_sigma_r2"/>
</dbReference>
<dbReference type="EMBL" id="BARS01039335">
    <property type="protein sequence ID" value="GAG17750.1"/>
    <property type="molecule type" value="Genomic_DNA"/>
</dbReference>
<keyword evidence="2" id="KW-0731">Sigma factor</keyword>
<dbReference type="GO" id="GO:0003677">
    <property type="term" value="F:DNA binding"/>
    <property type="evidence" value="ECO:0007669"/>
    <property type="project" value="UniProtKB-KW"/>
</dbReference>
<evidence type="ECO:0000256" key="2">
    <source>
        <dbReference type="ARBA" id="ARBA00023082"/>
    </source>
</evidence>
<dbReference type="PROSITE" id="PS01063">
    <property type="entry name" value="SIGMA70_ECF"/>
    <property type="match status" value="1"/>
</dbReference>